<accession>A0A454XYX7</accession>
<dbReference type="GO" id="GO:0006357">
    <property type="term" value="P:regulation of transcription by RNA polymerase II"/>
    <property type="evidence" value="ECO:0000318"/>
    <property type="project" value="GO_Central"/>
</dbReference>
<keyword evidence="6" id="KW-0010">Activator</keyword>
<evidence type="ECO:0000313" key="8">
    <source>
        <dbReference type="EnsemblMetazoa" id="PPA01220.1"/>
    </source>
</evidence>
<comment type="function">
    <text evidence="6">Component of the Mediator complex, a coactivator involved in the regulated transcription of nearly all RNA polymerase II-dependent genes. Mediator functions as a bridge to convey information from gene-specific regulatory proteins to the basal RNA polymerase II transcription machinery.</text>
</comment>
<feature type="region of interest" description="Disordered" evidence="7">
    <location>
        <begin position="212"/>
        <end position="239"/>
    </location>
</feature>
<dbReference type="AlphaFoldDB" id="A0A454XYX7"/>
<name>A0A454XYX7_PRIPA</name>
<dbReference type="GO" id="GO:0070847">
    <property type="term" value="C:core mediator complex"/>
    <property type="evidence" value="ECO:0000318"/>
    <property type="project" value="GO_Central"/>
</dbReference>
<dbReference type="InterPro" id="IPR037212">
    <property type="entry name" value="Med7/Med21-like"/>
</dbReference>
<dbReference type="InterPro" id="IPR044888">
    <property type="entry name" value="Mediatior_Med7_sf"/>
</dbReference>
<dbReference type="GO" id="GO:0003712">
    <property type="term" value="F:transcription coregulator activity"/>
    <property type="evidence" value="ECO:0007669"/>
    <property type="project" value="InterPro"/>
</dbReference>
<evidence type="ECO:0000256" key="4">
    <source>
        <dbReference type="ARBA" id="ARBA00023163"/>
    </source>
</evidence>
<dbReference type="SUPFAM" id="SSF140718">
    <property type="entry name" value="Mediator hinge subcomplex-like"/>
    <property type="match status" value="1"/>
</dbReference>
<comment type="similarity">
    <text evidence="2 6">Belongs to the Mediator complex subunit 7 family.</text>
</comment>
<organism evidence="8 9">
    <name type="scientific">Pristionchus pacificus</name>
    <name type="common">Parasitic nematode worm</name>
    <dbReference type="NCBI Taxonomy" id="54126"/>
    <lineage>
        <taxon>Eukaryota</taxon>
        <taxon>Metazoa</taxon>
        <taxon>Ecdysozoa</taxon>
        <taxon>Nematoda</taxon>
        <taxon>Chromadorea</taxon>
        <taxon>Rhabditida</taxon>
        <taxon>Rhabditina</taxon>
        <taxon>Diplogasteromorpha</taxon>
        <taxon>Diplogasteroidea</taxon>
        <taxon>Neodiplogasteridae</taxon>
        <taxon>Pristionchus</taxon>
    </lineage>
</organism>
<evidence type="ECO:0000313" key="9">
    <source>
        <dbReference type="Proteomes" id="UP000005239"/>
    </source>
</evidence>
<sequence length="257" mass="29394">MAAPPAAQIVSPFPTPPAYYQFYTSDNIANARVPLPPCAHADFTVFGEDYHLNDEIIRPLSEAGIRQLYVNKKDWKTEMKKLNSSAVAAFVDLVSILISCPDSQDRVDKLNDIRDIFINMHHLINEFRPIQARDTLRMMQQKQLDELERTVNDFKDFLVEAKKAFRQSLKVDEVVRLPIPAYRPDLEGPVEEPKRKEETKKREIELAMIGLSVGGERKQQAATSSSTPRPEQQQRLLQKRAMDHAAWSAIFGETMEE</sequence>
<keyword evidence="3 6" id="KW-0805">Transcription regulation</keyword>
<dbReference type="PANTHER" id="PTHR21428">
    <property type="entry name" value="MEDIATOR OF RNA POLYMERASE II TRANSCRIPTION SUBUNIT 7"/>
    <property type="match status" value="1"/>
</dbReference>
<evidence type="ECO:0000256" key="3">
    <source>
        <dbReference type="ARBA" id="ARBA00023015"/>
    </source>
</evidence>
<reference evidence="9" key="1">
    <citation type="journal article" date="2008" name="Nat. Genet.">
        <title>The Pristionchus pacificus genome provides a unique perspective on nematode lifestyle and parasitism.</title>
        <authorList>
            <person name="Dieterich C."/>
            <person name="Clifton S.W."/>
            <person name="Schuster L.N."/>
            <person name="Chinwalla A."/>
            <person name="Delehaunty K."/>
            <person name="Dinkelacker I."/>
            <person name="Fulton L."/>
            <person name="Fulton R."/>
            <person name="Godfrey J."/>
            <person name="Minx P."/>
            <person name="Mitreva M."/>
            <person name="Roeseler W."/>
            <person name="Tian H."/>
            <person name="Witte H."/>
            <person name="Yang S.P."/>
            <person name="Wilson R.K."/>
            <person name="Sommer R.J."/>
        </authorList>
    </citation>
    <scope>NUCLEOTIDE SEQUENCE [LARGE SCALE GENOMIC DNA]</scope>
    <source>
        <strain evidence="9">PS312</strain>
    </source>
</reference>
<dbReference type="InterPro" id="IPR009244">
    <property type="entry name" value="Mediatior_Med7"/>
</dbReference>
<dbReference type="Pfam" id="PF05983">
    <property type="entry name" value="Med7"/>
    <property type="match status" value="1"/>
</dbReference>
<comment type="subunit">
    <text evidence="6">Component of the Mediator complex.</text>
</comment>
<dbReference type="PANTHER" id="PTHR21428:SF11">
    <property type="entry name" value="MEDIATOR OF RNA POLYMERASE II TRANSCRIPTION SUBUNIT 7"/>
    <property type="match status" value="1"/>
</dbReference>
<reference evidence="8" key="2">
    <citation type="submission" date="2022-06" db="UniProtKB">
        <authorList>
            <consortium name="EnsemblMetazoa"/>
        </authorList>
    </citation>
    <scope>IDENTIFICATION</scope>
    <source>
        <strain evidence="8">PS312</strain>
    </source>
</reference>
<keyword evidence="5 6" id="KW-0539">Nucleus</keyword>
<proteinExistence type="inferred from homology"/>
<feature type="compositionally biased region" description="Polar residues" evidence="7">
    <location>
        <begin position="220"/>
        <end position="236"/>
    </location>
</feature>
<evidence type="ECO:0000256" key="7">
    <source>
        <dbReference type="SAM" id="MobiDB-lite"/>
    </source>
</evidence>
<dbReference type="GO" id="GO:0009792">
    <property type="term" value="P:embryo development ending in birth or egg hatching"/>
    <property type="evidence" value="ECO:0007669"/>
    <property type="project" value="EnsemblMetazoa"/>
</dbReference>
<accession>A0A8R1U2B3</accession>
<dbReference type="OrthoDB" id="10253553at2759"/>
<gene>
    <name evidence="8" type="primary">WBGene00090774</name>
</gene>
<protein>
    <recommendedName>
        <fullName evidence="6">Mediator of RNA polymerase II transcription subunit 7</fullName>
    </recommendedName>
</protein>
<evidence type="ECO:0000256" key="1">
    <source>
        <dbReference type="ARBA" id="ARBA00004123"/>
    </source>
</evidence>
<comment type="subcellular location">
    <subcellularLocation>
        <location evidence="1 6">Nucleus</location>
    </subcellularLocation>
</comment>
<evidence type="ECO:0000256" key="6">
    <source>
        <dbReference type="RuleBase" id="RU364060"/>
    </source>
</evidence>
<dbReference type="Gene3D" id="6.10.140.200">
    <property type="match status" value="1"/>
</dbReference>
<dbReference type="GO" id="GO:0016592">
    <property type="term" value="C:mediator complex"/>
    <property type="evidence" value="ECO:0000318"/>
    <property type="project" value="GO_Central"/>
</dbReference>
<dbReference type="Proteomes" id="UP000005239">
    <property type="component" value="Unassembled WGS sequence"/>
</dbReference>
<keyword evidence="4 6" id="KW-0804">Transcription</keyword>
<evidence type="ECO:0000256" key="2">
    <source>
        <dbReference type="ARBA" id="ARBA00009994"/>
    </source>
</evidence>
<dbReference type="EnsemblMetazoa" id="PPA01220.1">
    <property type="protein sequence ID" value="PPA01220.1"/>
    <property type="gene ID" value="WBGene00090774"/>
</dbReference>
<keyword evidence="9" id="KW-1185">Reference proteome</keyword>
<evidence type="ECO:0000256" key="5">
    <source>
        <dbReference type="ARBA" id="ARBA00023242"/>
    </source>
</evidence>